<dbReference type="InterPro" id="IPR050267">
    <property type="entry name" value="Anti-sigma-factor_SerPK"/>
</dbReference>
<dbReference type="SUPFAM" id="SSF55874">
    <property type="entry name" value="ATPase domain of HSP90 chaperone/DNA topoisomerase II/histidine kinase"/>
    <property type="match status" value="1"/>
</dbReference>
<reference evidence="4" key="1">
    <citation type="journal article" date="2019" name="Int. J. Syst. Evol. Microbiol.">
        <title>The Global Catalogue of Microorganisms (GCM) 10K type strain sequencing project: providing services to taxonomists for standard genome sequencing and annotation.</title>
        <authorList>
            <consortium name="The Broad Institute Genomics Platform"/>
            <consortium name="The Broad Institute Genome Sequencing Center for Infectious Disease"/>
            <person name="Wu L."/>
            <person name="Ma J."/>
        </authorList>
    </citation>
    <scope>NUCLEOTIDE SEQUENCE [LARGE SCALE GENOMIC DNA]</scope>
    <source>
        <strain evidence="4">CECT 7649</strain>
    </source>
</reference>
<dbReference type="GO" id="GO:0005524">
    <property type="term" value="F:ATP binding"/>
    <property type="evidence" value="ECO:0007669"/>
    <property type="project" value="UniProtKB-KW"/>
</dbReference>
<dbReference type="Gene3D" id="3.30.565.10">
    <property type="entry name" value="Histidine kinase-like ATPase, C-terminal domain"/>
    <property type="match status" value="1"/>
</dbReference>
<dbReference type="PANTHER" id="PTHR35526:SF3">
    <property type="entry name" value="ANTI-SIGMA-F FACTOR RSBW"/>
    <property type="match status" value="1"/>
</dbReference>
<dbReference type="RefSeq" id="WP_380828827.1">
    <property type="nucleotide sequence ID" value="NZ_JBHTCG010000015.1"/>
</dbReference>
<dbReference type="EMBL" id="JBHTCG010000015">
    <property type="protein sequence ID" value="MFC7384964.1"/>
    <property type="molecule type" value="Genomic_DNA"/>
</dbReference>
<organism evidence="3 4">
    <name type="scientific">Sphaerisporangium rhizosphaerae</name>
    <dbReference type="NCBI Taxonomy" id="2269375"/>
    <lineage>
        <taxon>Bacteria</taxon>
        <taxon>Bacillati</taxon>
        <taxon>Actinomycetota</taxon>
        <taxon>Actinomycetes</taxon>
        <taxon>Streptosporangiales</taxon>
        <taxon>Streptosporangiaceae</taxon>
        <taxon>Sphaerisporangium</taxon>
    </lineage>
</organism>
<keyword evidence="3" id="KW-0067">ATP-binding</keyword>
<gene>
    <name evidence="3" type="ORF">ACFQSB_22320</name>
</gene>
<keyword evidence="4" id="KW-1185">Reference proteome</keyword>
<name>A0ABW2P6P9_9ACTN</name>
<dbReference type="InterPro" id="IPR003594">
    <property type="entry name" value="HATPase_dom"/>
</dbReference>
<feature type="domain" description="Histidine kinase/HSP90-like ATPase" evidence="2">
    <location>
        <begin position="102"/>
        <end position="215"/>
    </location>
</feature>
<keyword evidence="1" id="KW-0808">Transferase</keyword>
<keyword evidence="1" id="KW-0723">Serine/threonine-protein kinase</keyword>
<dbReference type="PANTHER" id="PTHR35526">
    <property type="entry name" value="ANTI-SIGMA-F FACTOR RSBW-RELATED"/>
    <property type="match status" value="1"/>
</dbReference>
<keyword evidence="3" id="KW-0547">Nucleotide-binding</keyword>
<proteinExistence type="predicted"/>
<evidence type="ECO:0000313" key="3">
    <source>
        <dbReference type="EMBL" id="MFC7384964.1"/>
    </source>
</evidence>
<dbReference type="CDD" id="cd16936">
    <property type="entry name" value="HATPase_RsbW-like"/>
    <property type="match status" value="1"/>
</dbReference>
<dbReference type="Pfam" id="PF13581">
    <property type="entry name" value="HATPase_c_2"/>
    <property type="match status" value="1"/>
</dbReference>
<keyword evidence="1" id="KW-0418">Kinase</keyword>
<dbReference type="InterPro" id="IPR036890">
    <property type="entry name" value="HATPase_C_sf"/>
</dbReference>
<protein>
    <submittedName>
        <fullName evidence="3">ATP-binding protein</fullName>
    </submittedName>
</protein>
<evidence type="ECO:0000313" key="4">
    <source>
        <dbReference type="Proteomes" id="UP001596496"/>
    </source>
</evidence>
<comment type="caution">
    <text evidence="3">The sequence shown here is derived from an EMBL/GenBank/DDBJ whole genome shotgun (WGS) entry which is preliminary data.</text>
</comment>
<accession>A0ABW2P6P9</accession>
<dbReference type="Proteomes" id="UP001596496">
    <property type="component" value="Unassembled WGS sequence"/>
</dbReference>
<sequence length="267" mass="29470">MDLLEPGWTVLYGVGTRRFYALATWPAPEAVIVQARDADELRRLMREAEQIAWLGGEAGVSSLVADRSGRTTHPSLRTSRTRQGALMPETPDGLRTVCWDLPHDLSMVGKVRRIVVDTLNDWDLRDLADDIVLVVSELLANAVTYGEAPIRLSLWALPGEFCVRVTDHGSDRPRHLDLGLDALHGRGLAIVAALAHDHGITPLADRHGKTVWARWGLELRSAEITAGDSSAERLIVRDLPFVGLLEAEPDFAERSEENLSVEDDHSL</sequence>
<evidence type="ECO:0000259" key="2">
    <source>
        <dbReference type="Pfam" id="PF13581"/>
    </source>
</evidence>
<evidence type="ECO:0000256" key="1">
    <source>
        <dbReference type="ARBA" id="ARBA00022527"/>
    </source>
</evidence>